<reference evidence="9 10" key="2">
    <citation type="journal article" date="2010" name="Stand. Genomic Sci.">
        <title>Complete genome sequence of Desulfohalobium retbaense type strain (HR(100)).</title>
        <authorList>
            <person name="Spring S."/>
            <person name="Nolan M."/>
            <person name="Lapidus A."/>
            <person name="Glavina Del Rio T."/>
            <person name="Copeland A."/>
            <person name="Tice H."/>
            <person name="Cheng J.F."/>
            <person name="Lucas S."/>
            <person name="Land M."/>
            <person name="Chen F."/>
            <person name="Bruce D."/>
            <person name="Goodwin L."/>
            <person name="Pitluck S."/>
            <person name="Ivanova N."/>
            <person name="Mavromatis K."/>
            <person name="Mikhailova N."/>
            <person name="Pati A."/>
            <person name="Chen A."/>
            <person name="Palaniappan K."/>
            <person name="Hauser L."/>
            <person name="Chang Y.J."/>
            <person name="Jeffries C.D."/>
            <person name="Munk C."/>
            <person name="Kiss H."/>
            <person name="Chain P."/>
            <person name="Han C."/>
            <person name="Brettin T."/>
            <person name="Detter J.C."/>
            <person name="Schuler E."/>
            <person name="Goker M."/>
            <person name="Rohde M."/>
            <person name="Bristow J."/>
            <person name="Eisen J.A."/>
            <person name="Markowitz V."/>
            <person name="Hugenholtz P."/>
            <person name="Kyrpides N.C."/>
            <person name="Klenk H.P."/>
        </authorList>
    </citation>
    <scope>NUCLEOTIDE SEQUENCE [LARGE SCALE GENOMIC DNA]</scope>
    <source>
        <strain evidence="10">ATCC 49802 / DSM 20745 / S 6022</strain>
    </source>
</reference>
<gene>
    <name evidence="9" type="ordered locus">Sthe_0916</name>
</gene>
<dbReference type="InterPro" id="IPR020550">
    <property type="entry name" value="Inositol_monophosphatase_CS"/>
</dbReference>
<dbReference type="PROSITE" id="PS00630">
    <property type="entry name" value="IMP_2"/>
    <property type="match status" value="1"/>
</dbReference>
<dbReference type="eggNOG" id="COG0483">
    <property type="taxonomic scope" value="Bacteria"/>
</dbReference>
<dbReference type="RefSeq" id="WP_012871400.1">
    <property type="nucleotide sequence ID" value="NC_013523.1"/>
</dbReference>
<accession>D1C286</accession>
<dbReference type="FunFam" id="3.30.540.10:FF:000003">
    <property type="entry name" value="Inositol-1-monophosphatase"/>
    <property type="match status" value="1"/>
</dbReference>
<keyword evidence="6 7" id="KW-0460">Magnesium</keyword>
<organism evidence="9 10">
    <name type="scientific">Sphaerobacter thermophilus (strain ATCC 49802 / DSM 20745 / KCCM 41009 / NCIMB 13125 / S 6022)</name>
    <dbReference type="NCBI Taxonomy" id="479434"/>
    <lineage>
        <taxon>Bacteria</taxon>
        <taxon>Pseudomonadati</taxon>
        <taxon>Thermomicrobiota</taxon>
        <taxon>Thermomicrobia</taxon>
        <taxon>Sphaerobacterales</taxon>
        <taxon>Sphaerobacterineae</taxon>
        <taxon>Sphaerobacteraceae</taxon>
        <taxon>Sphaerobacter</taxon>
    </lineage>
</organism>
<feature type="binding site" evidence="7">
    <location>
        <position position="214"/>
    </location>
    <ligand>
        <name>Mg(2+)</name>
        <dbReference type="ChEBI" id="CHEBI:18420"/>
        <label>1</label>
        <note>catalytic</note>
    </ligand>
</feature>
<dbReference type="STRING" id="479434.Sthe_0916"/>
<dbReference type="HOGENOM" id="CLU_044118_0_2_0"/>
<dbReference type="PRINTS" id="PR01959">
    <property type="entry name" value="SBIMPHPHTASE"/>
</dbReference>
<dbReference type="PRINTS" id="PR00377">
    <property type="entry name" value="IMPHPHTASES"/>
</dbReference>
<proteinExistence type="inferred from homology"/>
<dbReference type="InterPro" id="IPR022337">
    <property type="entry name" value="Inositol_monophosphatase_SuhB"/>
</dbReference>
<dbReference type="GO" id="GO:0046854">
    <property type="term" value="P:phosphatidylinositol phosphate biosynthetic process"/>
    <property type="evidence" value="ECO:0007669"/>
    <property type="project" value="InterPro"/>
</dbReference>
<reference evidence="10" key="1">
    <citation type="submission" date="2009-11" db="EMBL/GenBank/DDBJ databases">
        <title>The complete chromosome 1 of Sphaerobacter thermophilus DSM 20745.</title>
        <authorList>
            <person name="Lucas S."/>
            <person name="Copeland A."/>
            <person name="Lapidus A."/>
            <person name="Glavina del Rio T."/>
            <person name="Dalin E."/>
            <person name="Tice H."/>
            <person name="Bruce D."/>
            <person name="Goodwin L."/>
            <person name="Pitluck S."/>
            <person name="Kyrpides N."/>
            <person name="Mavromatis K."/>
            <person name="Ivanova N."/>
            <person name="Mikhailova N."/>
            <person name="LaButti K.M."/>
            <person name="Clum A."/>
            <person name="Sun H.I."/>
            <person name="Brettin T."/>
            <person name="Detter J.C."/>
            <person name="Han C."/>
            <person name="Larimer F."/>
            <person name="Land M."/>
            <person name="Hauser L."/>
            <person name="Markowitz V."/>
            <person name="Cheng J.F."/>
            <person name="Hugenholtz P."/>
            <person name="Woyke T."/>
            <person name="Wu D."/>
            <person name="Steenblock K."/>
            <person name="Schneider S."/>
            <person name="Pukall R."/>
            <person name="Goeker M."/>
            <person name="Klenk H.P."/>
            <person name="Eisen J.A."/>
        </authorList>
    </citation>
    <scope>NUCLEOTIDE SEQUENCE [LARGE SCALE GENOMIC DNA]</scope>
    <source>
        <strain evidence="10">ATCC 49802 / DSM 20745 / S 6022</strain>
    </source>
</reference>
<evidence type="ECO:0000256" key="6">
    <source>
        <dbReference type="ARBA" id="ARBA00022842"/>
    </source>
</evidence>
<feature type="binding site" evidence="7">
    <location>
        <position position="89"/>
    </location>
    <ligand>
        <name>Mg(2+)</name>
        <dbReference type="ChEBI" id="CHEBI:18420"/>
        <label>1</label>
        <note>catalytic</note>
    </ligand>
</feature>
<dbReference type="GO" id="GO:0008934">
    <property type="term" value="F:inositol monophosphate 1-phosphatase activity"/>
    <property type="evidence" value="ECO:0007669"/>
    <property type="project" value="InterPro"/>
</dbReference>
<feature type="binding site" evidence="7">
    <location>
        <position position="70"/>
    </location>
    <ligand>
        <name>Mg(2+)</name>
        <dbReference type="ChEBI" id="CHEBI:18420"/>
        <label>1</label>
        <note>catalytic</note>
    </ligand>
</feature>
<dbReference type="GO" id="GO:0006020">
    <property type="term" value="P:inositol metabolic process"/>
    <property type="evidence" value="ECO:0007669"/>
    <property type="project" value="TreeGrafter"/>
</dbReference>
<evidence type="ECO:0000256" key="8">
    <source>
        <dbReference type="RuleBase" id="RU364068"/>
    </source>
</evidence>
<keyword evidence="4 7" id="KW-0479">Metal-binding</keyword>
<dbReference type="AlphaFoldDB" id="D1C286"/>
<evidence type="ECO:0000256" key="7">
    <source>
        <dbReference type="PIRSR" id="PIRSR600760-2"/>
    </source>
</evidence>
<evidence type="ECO:0000256" key="4">
    <source>
        <dbReference type="ARBA" id="ARBA00022723"/>
    </source>
</evidence>
<protein>
    <recommendedName>
        <fullName evidence="8">Inositol-1-monophosphatase</fullName>
        <ecNumber evidence="8">3.1.3.25</ecNumber>
    </recommendedName>
</protein>
<dbReference type="GO" id="GO:0046872">
    <property type="term" value="F:metal ion binding"/>
    <property type="evidence" value="ECO:0007669"/>
    <property type="project" value="UniProtKB-KW"/>
</dbReference>
<dbReference type="InParanoid" id="D1C286"/>
<sequence length="268" mass="28580">MTTETLEAARAVATDAALQAGALLRRMAGQVNDVRHKGPVDLVTEADRASERLILEAIRARFPEHAILSEESGALSGADDAPRWLIDPLDGTTNYAHGYPLYAVSIAFEVAAEVVLGVVYVPTLDELYVAERGRGAWLNGQPLRVSRTDTLLASLLATGFLYDVDTRGRNLPHWENFIHATQGVRRSGSAAIDLCHVAAGRLDGYWEEGLASWDSAAGSLMVTEAGGTVTGYDGEPFRLDGPNCVASNGVIHAAMLRVLAQGMAALPD</sequence>
<dbReference type="FunCoup" id="D1C286">
    <property type="interactions" value="354"/>
</dbReference>
<dbReference type="InterPro" id="IPR033942">
    <property type="entry name" value="IMPase"/>
</dbReference>
<dbReference type="KEGG" id="sti:Sthe_0916"/>
<dbReference type="EC" id="3.1.3.25" evidence="8"/>
<feature type="binding site" evidence="7">
    <location>
        <position position="87"/>
    </location>
    <ligand>
        <name>Mg(2+)</name>
        <dbReference type="ChEBI" id="CHEBI:18420"/>
        <label>1</label>
        <note>catalytic</note>
    </ligand>
</feature>
<dbReference type="SUPFAM" id="SSF56655">
    <property type="entry name" value="Carbohydrate phosphatase"/>
    <property type="match status" value="1"/>
</dbReference>
<evidence type="ECO:0000256" key="3">
    <source>
        <dbReference type="ARBA" id="ARBA00009759"/>
    </source>
</evidence>
<dbReference type="Proteomes" id="UP000002027">
    <property type="component" value="Chromosome 1"/>
</dbReference>
<dbReference type="EMBL" id="CP001823">
    <property type="protein sequence ID" value="ACZ38353.1"/>
    <property type="molecule type" value="Genomic_DNA"/>
</dbReference>
<evidence type="ECO:0000256" key="1">
    <source>
        <dbReference type="ARBA" id="ARBA00001033"/>
    </source>
</evidence>
<dbReference type="Pfam" id="PF00459">
    <property type="entry name" value="Inositol_P"/>
    <property type="match status" value="1"/>
</dbReference>
<evidence type="ECO:0000313" key="9">
    <source>
        <dbReference type="EMBL" id="ACZ38353.1"/>
    </source>
</evidence>
<evidence type="ECO:0000313" key="10">
    <source>
        <dbReference type="Proteomes" id="UP000002027"/>
    </source>
</evidence>
<dbReference type="InterPro" id="IPR000760">
    <property type="entry name" value="Inositol_monophosphatase-like"/>
</dbReference>
<comment type="cofactor">
    <cofactor evidence="2 7 8">
        <name>Mg(2+)</name>
        <dbReference type="ChEBI" id="CHEBI:18420"/>
    </cofactor>
</comment>
<evidence type="ECO:0000256" key="2">
    <source>
        <dbReference type="ARBA" id="ARBA00001946"/>
    </source>
</evidence>
<keyword evidence="10" id="KW-1185">Reference proteome</keyword>
<dbReference type="CDD" id="cd01639">
    <property type="entry name" value="IMPase"/>
    <property type="match status" value="1"/>
</dbReference>
<dbReference type="PANTHER" id="PTHR20854">
    <property type="entry name" value="INOSITOL MONOPHOSPHATASE"/>
    <property type="match status" value="1"/>
</dbReference>
<dbReference type="PANTHER" id="PTHR20854:SF4">
    <property type="entry name" value="INOSITOL-1-MONOPHOSPHATASE-RELATED"/>
    <property type="match status" value="1"/>
</dbReference>
<dbReference type="Gene3D" id="3.40.190.80">
    <property type="match status" value="1"/>
</dbReference>
<dbReference type="GO" id="GO:0007165">
    <property type="term" value="P:signal transduction"/>
    <property type="evidence" value="ECO:0007669"/>
    <property type="project" value="TreeGrafter"/>
</dbReference>
<feature type="binding site" evidence="7">
    <location>
        <position position="90"/>
    </location>
    <ligand>
        <name>Mg(2+)</name>
        <dbReference type="ChEBI" id="CHEBI:18420"/>
        <label>2</label>
    </ligand>
</feature>
<dbReference type="InterPro" id="IPR020583">
    <property type="entry name" value="Inositol_monoP_metal-BS"/>
</dbReference>
<evidence type="ECO:0000256" key="5">
    <source>
        <dbReference type="ARBA" id="ARBA00022801"/>
    </source>
</evidence>
<dbReference type="PROSITE" id="PS00629">
    <property type="entry name" value="IMP_1"/>
    <property type="match status" value="1"/>
</dbReference>
<comment type="similarity">
    <text evidence="3 8">Belongs to the inositol monophosphatase superfamily.</text>
</comment>
<keyword evidence="5 8" id="KW-0378">Hydrolase</keyword>
<comment type="catalytic activity">
    <reaction evidence="1 8">
        <text>a myo-inositol phosphate + H2O = myo-inositol + phosphate</text>
        <dbReference type="Rhea" id="RHEA:24056"/>
        <dbReference type="ChEBI" id="CHEBI:15377"/>
        <dbReference type="ChEBI" id="CHEBI:17268"/>
        <dbReference type="ChEBI" id="CHEBI:43474"/>
        <dbReference type="ChEBI" id="CHEBI:84139"/>
        <dbReference type="EC" id="3.1.3.25"/>
    </reaction>
</comment>
<dbReference type="Gene3D" id="3.30.540.10">
    <property type="entry name" value="Fructose-1,6-Bisphosphatase, subunit A, domain 1"/>
    <property type="match status" value="1"/>
</dbReference>
<name>D1C286_SPHTD</name>